<dbReference type="InterPro" id="IPR024418">
    <property type="entry name" value="DUF3862"/>
</dbReference>
<evidence type="ECO:0000256" key="2">
    <source>
        <dbReference type="SAM" id="SignalP"/>
    </source>
</evidence>
<dbReference type="EMBL" id="JXCZ01000041">
    <property type="protein sequence ID" value="KOY78614.1"/>
    <property type="molecule type" value="Genomic_DNA"/>
</dbReference>
<dbReference type="Pfam" id="PF12978">
    <property type="entry name" value="DUF3862"/>
    <property type="match status" value="1"/>
</dbReference>
<proteinExistence type="predicted"/>
<name>A0A0C2WKD6_9LACO</name>
<dbReference type="AlphaFoldDB" id="A0A0C2WKD6"/>
<protein>
    <recommendedName>
        <fullName evidence="7">DUF3862 domain-containing protein</fullName>
    </recommendedName>
</protein>
<gene>
    <name evidence="3" type="ORF">FF306_00285</name>
    <name evidence="4" type="ORF">RZ72_06010</name>
</gene>
<reference evidence="4 5" key="1">
    <citation type="journal article" date="2015" name="Genome Biol. Evol.">
        <title>Functionally Structured Genomes in Lactobacillus kunkeei Colonizing the Honey Crop and Food Products of Honeybees and Stingless Bees.</title>
        <authorList>
            <person name="Tamarit D."/>
            <person name="Ellegaard K.M."/>
            <person name="Wikander J."/>
            <person name="Olofsson T."/>
            <person name="Vasquez A."/>
            <person name="Andersson S.G."/>
        </authorList>
    </citation>
    <scope>NUCLEOTIDE SEQUENCE [LARGE SCALE GENOMIC DNA]</scope>
    <source>
        <strain evidence="4 5">LAla</strain>
    </source>
</reference>
<keyword evidence="1 2" id="KW-0732">Signal</keyword>
<dbReference type="Gene3D" id="3.30.1450.10">
    <property type="match status" value="2"/>
</dbReference>
<organism evidence="4 5">
    <name type="scientific">Apilactobacillus kunkeei</name>
    <dbReference type="NCBI Taxonomy" id="148814"/>
    <lineage>
        <taxon>Bacteria</taxon>
        <taxon>Bacillati</taxon>
        <taxon>Bacillota</taxon>
        <taxon>Bacilli</taxon>
        <taxon>Lactobacillales</taxon>
        <taxon>Lactobacillaceae</taxon>
        <taxon>Apilactobacillus</taxon>
    </lineage>
</organism>
<evidence type="ECO:0000313" key="3">
    <source>
        <dbReference type="EMBL" id="GAT90190.1"/>
    </source>
</evidence>
<dbReference type="PATRIC" id="fig|148814.19.peg.1291"/>
<comment type="caution">
    <text evidence="4">The sequence shown here is derived from an EMBL/GenBank/DDBJ whole genome shotgun (WGS) entry which is preliminary data.</text>
</comment>
<evidence type="ECO:0000313" key="4">
    <source>
        <dbReference type="EMBL" id="KOY78614.1"/>
    </source>
</evidence>
<accession>A0A0C2WKD6</accession>
<reference evidence="3 6" key="2">
    <citation type="journal article" date="2016" name="Syst. Appl. Microbiol.">
        <title>Genomic characterization of a fructophilic bee symbiont Lactobacillus kunkeei reveals its niche-specific adaptation.</title>
        <authorList>
            <person name="Maeno S."/>
            <person name="Tanizawa Y."/>
            <person name="Kanesaki Y."/>
            <person name="Kubota E."/>
            <person name="Kumar H."/>
            <person name="Dicks L."/>
            <person name="Salminen S."/>
            <person name="Nakagawa J."/>
            <person name="Arita M."/>
            <person name="Endo A."/>
        </authorList>
    </citation>
    <scope>NUCLEOTIDE SEQUENCE [LARGE SCALE GENOMIC DNA]</scope>
    <source>
        <strain evidence="3 6">FF30-6</strain>
    </source>
</reference>
<dbReference type="Proteomes" id="UP000186588">
    <property type="component" value="Unassembled WGS sequence"/>
</dbReference>
<dbReference type="Proteomes" id="UP000037749">
    <property type="component" value="Unassembled WGS sequence"/>
</dbReference>
<sequence length="200" mass="22138">MNKTFKIFLALFTCLLVLSACGKKKAEDTNQTISGPKPSLSDALNTSGISLEKYQQIKYTDQQLHGGSSYKKVVSLLGNPSKTTDTTLTNNAQAKQYTWQMGGNAQLQYIFVIVYKDKVLSKGYQQNTAAKIVKKAKIEKLAKNTSFSDAQATLGSPLSQQEADGMSFMTYQYDNSHAYNLTFKDKKLSEKQSVSLNTNN</sequence>
<feature type="chain" id="PRO_5010413786" description="DUF3862 domain-containing protein" evidence="2">
    <location>
        <begin position="27"/>
        <end position="200"/>
    </location>
</feature>
<dbReference type="RefSeq" id="WP_041153128.1">
    <property type="nucleotide sequence ID" value="NZ_BDDX01000002.1"/>
</dbReference>
<dbReference type="PROSITE" id="PS51257">
    <property type="entry name" value="PROKAR_LIPOPROTEIN"/>
    <property type="match status" value="1"/>
</dbReference>
<evidence type="ECO:0000313" key="6">
    <source>
        <dbReference type="Proteomes" id="UP000186588"/>
    </source>
</evidence>
<dbReference type="InterPro" id="IPR037873">
    <property type="entry name" value="BamE-like"/>
</dbReference>
<evidence type="ECO:0000313" key="5">
    <source>
        <dbReference type="Proteomes" id="UP000037749"/>
    </source>
</evidence>
<evidence type="ECO:0008006" key="7">
    <source>
        <dbReference type="Google" id="ProtNLM"/>
    </source>
</evidence>
<feature type="signal peptide" evidence="2">
    <location>
        <begin position="1"/>
        <end position="26"/>
    </location>
</feature>
<evidence type="ECO:0000256" key="1">
    <source>
        <dbReference type="ARBA" id="ARBA00022729"/>
    </source>
</evidence>
<dbReference type="EMBL" id="BDDX01000002">
    <property type="protein sequence ID" value="GAT90190.1"/>
    <property type="molecule type" value="Genomic_DNA"/>
</dbReference>